<gene>
    <name evidence="5" type="ORF">AMYX_02860</name>
</gene>
<keyword evidence="6" id="KW-1185">Reference proteome</keyword>
<dbReference type="GO" id="GO:1990281">
    <property type="term" value="C:efflux pump complex"/>
    <property type="evidence" value="ECO:0007669"/>
    <property type="project" value="TreeGrafter"/>
</dbReference>
<dbReference type="NCBIfam" id="TIGR01730">
    <property type="entry name" value="RND_mfp"/>
    <property type="match status" value="1"/>
</dbReference>
<dbReference type="Pfam" id="PF25917">
    <property type="entry name" value="BSH_RND"/>
    <property type="match status" value="1"/>
</dbReference>
<protein>
    <submittedName>
        <fullName evidence="5">MexH family multidrug efflux RND transporter periplasmic adaptor subunit</fullName>
    </submittedName>
</protein>
<dbReference type="AlphaFoldDB" id="A0A7I9VGS6"/>
<evidence type="ECO:0000256" key="2">
    <source>
        <dbReference type="SAM" id="Coils"/>
    </source>
</evidence>
<dbReference type="Gene3D" id="2.40.30.170">
    <property type="match status" value="1"/>
</dbReference>
<dbReference type="Gene3D" id="2.40.420.20">
    <property type="match status" value="1"/>
</dbReference>
<proteinExistence type="inferred from homology"/>
<comment type="similarity">
    <text evidence="1">Belongs to the membrane fusion protein (MFP) (TC 8.A.1) family.</text>
</comment>
<sequence length="378" mass="39940">MKSKTRQRIVVVVGLVTVVAILVGVKAGQIVTMVHAGESFTPPPQAVTSATVQRAEWEAARAAVGTLVAVQGVTLGAEVPGRVREITFRSGAVVKAGEVLVRLDTSAEDAQLAAAVADAELAKATLTRSRRLRQGEVNAQADLDAAEARAKQADATVANLRAIIAKKTIRAPFEGRISIRQVNLGQILAPGTPIASLQQVSPIHADFWLPQQALRDVEAGERVRLRTDTFPDAAWEGEVSTVNPEVDPATRNVRVRATFRNADGRLRPGMFGNVEVLASQKRPVLTIPATAVMYAPYGDSVYAIEPQQGAAGKPAAVVRQKFVRLGERRGDLVAVVSGLGAGETIVSSGVFKLRNGAAVAVDDTLAPKAQLAPKPTEE</sequence>
<dbReference type="PANTHER" id="PTHR30469:SF11">
    <property type="entry name" value="BLL4320 PROTEIN"/>
    <property type="match status" value="1"/>
</dbReference>
<dbReference type="SUPFAM" id="SSF111369">
    <property type="entry name" value="HlyD-like secretion proteins"/>
    <property type="match status" value="1"/>
</dbReference>
<feature type="domain" description="Multidrug resistance protein MdtA-like barrel-sandwich hybrid" evidence="3">
    <location>
        <begin position="73"/>
        <end position="192"/>
    </location>
</feature>
<dbReference type="Gene3D" id="2.40.50.100">
    <property type="match status" value="1"/>
</dbReference>
<dbReference type="Proteomes" id="UP000503640">
    <property type="component" value="Unassembled WGS sequence"/>
</dbReference>
<feature type="coiled-coil region" evidence="2">
    <location>
        <begin position="136"/>
        <end position="163"/>
    </location>
</feature>
<dbReference type="RefSeq" id="WP_176062338.1">
    <property type="nucleotide sequence ID" value="NZ_BJTG01000001.1"/>
</dbReference>
<dbReference type="InterPro" id="IPR006143">
    <property type="entry name" value="RND_pump_MFP"/>
</dbReference>
<dbReference type="PANTHER" id="PTHR30469">
    <property type="entry name" value="MULTIDRUG RESISTANCE PROTEIN MDTA"/>
    <property type="match status" value="1"/>
</dbReference>
<dbReference type="InterPro" id="IPR058625">
    <property type="entry name" value="MdtA-like_BSH"/>
</dbReference>
<reference evidence="6" key="1">
    <citation type="journal article" date="2020" name="Appl. Environ. Microbiol.">
        <title>Diazotrophic Anaeromyxobacter Isolates from Soils.</title>
        <authorList>
            <person name="Masuda Y."/>
            <person name="Yamanaka H."/>
            <person name="Xu Z.X."/>
            <person name="Shiratori Y."/>
            <person name="Aono T."/>
            <person name="Amachi S."/>
            <person name="Senoo K."/>
            <person name="Itoh H."/>
        </authorList>
    </citation>
    <scope>NUCLEOTIDE SEQUENCE [LARGE SCALE GENOMIC DNA]</scope>
    <source>
        <strain evidence="6">R267</strain>
    </source>
</reference>
<organism evidence="5 6">
    <name type="scientific">Anaeromyxobacter diazotrophicus</name>
    <dbReference type="NCBI Taxonomy" id="2590199"/>
    <lineage>
        <taxon>Bacteria</taxon>
        <taxon>Pseudomonadati</taxon>
        <taxon>Myxococcota</taxon>
        <taxon>Myxococcia</taxon>
        <taxon>Myxococcales</taxon>
        <taxon>Cystobacterineae</taxon>
        <taxon>Anaeromyxobacteraceae</taxon>
        <taxon>Anaeromyxobacter</taxon>
    </lineage>
</organism>
<evidence type="ECO:0000313" key="5">
    <source>
        <dbReference type="EMBL" id="GEJ55545.1"/>
    </source>
</evidence>
<evidence type="ECO:0000259" key="4">
    <source>
        <dbReference type="Pfam" id="PF25954"/>
    </source>
</evidence>
<dbReference type="Pfam" id="PF25954">
    <property type="entry name" value="Beta-barrel_RND_2"/>
    <property type="match status" value="1"/>
</dbReference>
<comment type="caution">
    <text evidence="5">The sequence shown here is derived from an EMBL/GenBank/DDBJ whole genome shotgun (WGS) entry which is preliminary data.</text>
</comment>
<dbReference type="InterPro" id="IPR058792">
    <property type="entry name" value="Beta-barrel_RND_2"/>
</dbReference>
<keyword evidence="2" id="KW-0175">Coiled coil</keyword>
<dbReference type="Gene3D" id="1.10.287.470">
    <property type="entry name" value="Helix hairpin bin"/>
    <property type="match status" value="1"/>
</dbReference>
<name>A0A7I9VGS6_9BACT</name>
<evidence type="ECO:0000259" key="3">
    <source>
        <dbReference type="Pfam" id="PF25917"/>
    </source>
</evidence>
<evidence type="ECO:0000313" key="6">
    <source>
        <dbReference type="Proteomes" id="UP000503640"/>
    </source>
</evidence>
<feature type="domain" description="CusB-like beta-barrel" evidence="4">
    <location>
        <begin position="209"/>
        <end position="277"/>
    </location>
</feature>
<dbReference type="GO" id="GO:0015562">
    <property type="term" value="F:efflux transmembrane transporter activity"/>
    <property type="evidence" value="ECO:0007669"/>
    <property type="project" value="TreeGrafter"/>
</dbReference>
<dbReference type="EMBL" id="BJTG01000001">
    <property type="protein sequence ID" value="GEJ55545.1"/>
    <property type="molecule type" value="Genomic_DNA"/>
</dbReference>
<dbReference type="FunFam" id="2.40.30.170:FF:000010">
    <property type="entry name" value="Efflux RND transporter periplasmic adaptor subunit"/>
    <property type="match status" value="1"/>
</dbReference>
<evidence type="ECO:0000256" key="1">
    <source>
        <dbReference type="ARBA" id="ARBA00009477"/>
    </source>
</evidence>
<accession>A0A7I9VGS6</accession>